<protein>
    <submittedName>
        <fullName evidence="2">Uncharacterized protein</fullName>
    </submittedName>
</protein>
<dbReference type="AlphaFoldDB" id="A0A915BMV1"/>
<organism evidence="1 2">
    <name type="scientific">Parascaris univalens</name>
    <name type="common">Nematode worm</name>
    <dbReference type="NCBI Taxonomy" id="6257"/>
    <lineage>
        <taxon>Eukaryota</taxon>
        <taxon>Metazoa</taxon>
        <taxon>Ecdysozoa</taxon>
        <taxon>Nematoda</taxon>
        <taxon>Chromadorea</taxon>
        <taxon>Rhabditida</taxon>
        <taxon>Spirurina</taxon>
        <taxon>Ascaridomorpha</taxon>
        <taxon>Ascaridoidea</taxon>
        <taxon>Ascarididae</taxon>
        <taxon>Parascaris</taxon>
    </lineage>
</organism>
<evidence type="ECO:0000313" key="1">
    <source>
        <dbReference type="Proteomes" id="UP000887569"/>
    </source>
</evidence>
<keyword evidence="1" id="KW-1185">Reference proteome</keyword>
<reference evidence="2" key="1">
    <citation type="submission" date="2022-11" db="UniProtKB">
        <authorList>
            <consortium name="WormBaseParasite"/>
        </authorList>
    </citation>
    <scope>IDENTIFICATION</scope>
</reference>
<dbReference type="Proteomes" id="UP000887569">
    <property type="component" value="Unplaced"/>
</dbReference>
<accession>A0A915BMV1</accession>
<proteinExistence type="predicted"/>
<dbReference type="WBParaSite" id="PgR047_g072_t03">
    <property type="protein sequence ID" value="PgR047_g072_t03"/>
    <property type="gene ID" value="PgR047_g072"/>
</dbReference>
<evidence type="ECO:0000313" key="2">
    <source>
        <dbReference type="WBParaSite" id="PgR047_g072_t03"/>
    </source>
</evidence>
<sequence>VAWYPVYIFTFTLQKEKVVEDSKAQYLKRLKHLVVLAGLRFNYKKMFDGVDDDKLRIKLLKEALTNKGVTALTVEGCKSFRLK</sequence>
<name>A0A915BMV1_PARUN</name>